<gene>
    <name evidence="2" type="ORF">CASFOL_024876</name>
</gene>
<feature type="region of interest" description="Disordered" evidence="1">
    <location>
        <begin position="200"/>
        <end position="231"/>
    </location>
</feature>
<reference evidence="3" key="1">
    <citation type="journal article" date="2024" name="IScience">
        <title>Strigolactones Initiate the Formation of Haustorium-like Structures in Castilleja.</title>
        <authorList>
            <person name="Buerger M."/>
            <person name="Peterson D."/>
            <person name="Chory J."/>
        </authorList>
    </citation>
    <scope>NUCLEOTIDE SEQUENCE [LARGE SCALE GENOMIC DNA]</scope>
</reference>
<dbReference type="PANTHER" id="PTHR35461:SF1">
    <property type="entry name" value="LOW PROTEIN: ATP-DEPENDENT RNA HELICASE-LIKE PROTEIN"/>
    <property type="match status" value="1"/>
</dbReference>
<organism evidence="2 3">
    <name type="scientific">Castilleja foliolosa</name>
    <dbReference type="NCBI Taxonomy" id="1961234"/>
    <lineage>
        <taxon>Eukaryota</taxon>
        <taxon>Viridiplantae</taxon>
        <taxon>Streptophyta</taxon>
        <taxon>Embryophyta</taxon>
        <taxon>Tracheophyta</taxon>
        <taxon>Spermatophyta</taxon>
        <taxon>Magnoliopsida</taxon>
        <taxon>eudicotyledons</taxon>
        <taxon>Gunneridae</taxon>
        <taxon>Pentapetalae</taxon>
        <taxon>asterids</taxon>
        <taxon>lamiids</taxon>
        <taxon>Lamiales</taxon>
        <taxon>Orobanchaceae</taxon>
        <taxon>Pedicularideae</taxon>
        <taxon>Castillejinae</taxon>
        <taxon>Castilleja</taxon>
    </lineage>
</organism>
<keyword evidence="3" id="KW-1185">Reference proteome</keyword>
<evidence type="ECO:0000313" key="3">
    <source>
        <dbReference type="Proteomes" id="UP001632038"/>
    </source>
</evidence>
<proteinExistence type="predicted"/>
<comment type="caution">
    <text evidence="2">The sequence shown here is derived from an EMBL/GenBank/DDBJ whole genome shotgun (WGS) entry which is preliminary data.</text>
</comment>
<evidence type="ECO:0008006" key="4">
    <source>
        <dbReference type="Google" id="ProtNLM"/>
    </source>
</evidence>
<evidence type="ECO:0000256" key="1">
    <source>
        <dbReference type="SAM" id="MobiDB-lite"/>
    </source>
</evidence>
<dbReference type="Proteomes" id="UP001632038">
    <property type="component" value="Unassembled WGS sequence"/>
</dbReference>
<dbReference type="EMBL" id="JAVIJP010000032">
    <property type="protein sequence ID" value="KAL3631892.1"/>
    <property type="molecule type" value="Genomic_DNA"/>
</dbReference>
<name>A0ABD3CTJ4_9LAMI</name>
<sequence>MSTKKVNPQMLIKETLGKTKKLFHKTIKSLRKSFILVKCQEQPTNPTPSPIFFDGKKDINNNSKLQEVDKNFYSKKWDDAIEVKKKDGQISSKAQQQAKRDEKISTRSISFAGCRGLEAFKEDKNARKYYGKNPKASSFRAPADTLARKMKDLEMMDANDMDHVLDVEEVLHYYSRLNCPSYVEIVDKFLTDMHSDFNVTQPSRSGSMRKLVSASAPSSMRSLGPLRLSTA</sequence>
<accession>A0ABD3CTJ4</accession>
<dbReference type="PANTHER" id="PTHR35461">
    <property type="entry name" value="BNAANNG14610D PROTEIN"/>
    <property type="match status" value="1"/>
</dbReference>
<protein>
    <recommendedName>
        <fullName evidence="4">OVATE domain-containing protein</fullName>
    </recommendedName>
</protein>
<evidence type="ECO:0000313" key="2">
    <source>
        <dbReference type="EMBL" id="KAL3631892.1"/>
    </source>
</evidence>
<dbReference type="AlphaFoldDB" id="A0ABD3CTJ4"/>